<organism evidence="1 2">
    <name type="scientific">Aduncisulcus paluster</name>
    <dbReference type="NCBI Taxonomy" id="2918883"/>
    <lineage>
        <taxon>Eukaryota</taxon>
        <taxon>Metamonada</taxon>
        <taxon>Carpediemonas-like organisms</taxon>
        <taxon>Aduncisulcus</taxon>
    </lineage>
</organism>
<reference evidence="1" key="1">
    <citation type="submission" date="2022-03" db="EMBL/GenBank/DDBJ databases">
        <title>Draft genome sequence of Aduncisulcus paluster, a free-living microaerophilic Fornicata.</title>
        <authorList>
            <person name="Yuyama I."/>
            <person name="Kume K."/>
            <person name="Tamura T."/>
            <person name="Inagaki Y."/>
            <person name="Hashimoto T."/>
        </authorList>
    </citation>
    <scope>NUCLEOTIDE SEQUENCE</scope>
    <source>
        <strain evidence="1">NY0171</strain>
    </source>
</reference>
<feature type="non-terminal residue" evidence="1">
    <location>
        <position position="1"/>
    </location>
</feature>
<dbReference type="Proteomes" id="UP001057375">
    <property type="component" value="Unassembled WGS sequence"/>
</dbReference>
<evidence type="ECO:0000313" key="1">
    <source>
        <dbReference type="EMBL" id="GKT33886.1"/>
    </source>
</evidence>
<gene>
    <name evidence="1" type="ORF">ADUPG1_002684</name>
</gene>
<proteinExistence type="predicted"/>
<accession>A0ABQ5KPL5</accession>
<name>A0ABQ5KPL5_9EUKA</name>
<protein>
    <submittedName>
        <fullName evidence="1">Uncharacterized protein</fullName>
    </submittedName>
</protein>
<keyword evidence="2" id="KW-1185">Reference proteome</keyword>
<dbReference type="EMBL" id="BQXS01003253">
    <property type="protein sequence ID" value="GKT33886.1"/>
    <property type="molecule type" value="Genomic_DNA"/>
</dbReference>
<feature type="non-terminal residue" evidence="1">
    <location>
        <position position="100"/>
    </location>
</feature>
<evidence type="ECO:0000313" key="2">
    <source>
        <dbReference type="Proteomes" id="UP001057375"/>
    </source>
</evidence>
<comment type="caution">
    <text evidence="1">The sequence shown here is derived from an EMBL/GenBank/DDBJ whole genome shotgun (WGS) entry which is preliminary data.</text>
</comment>
<sequence length="100" mass="11589">LPSLKTVGKAEWKKFKDDFLRFKKRDADAEVRIYMTDVVWKIYKASAGLAEDEESDVIVEEIDKLYGISNRLTCVYALEELSLKGISEKEITKYVESYLD</sequence>